<evidence type="ECO:0000256" key="2">
    <source>
        <dbReference type="SAM" id="Phobius"/>
    </source>
</evidence>
<name>A0AAV2A1J2_9ARAC</name>
<gene>
    <name evidence="3" type="ORF">LARSCL_LOCUS9453</name>
</gene>
<evidence type="ECO:0000313" key="4">
    <source>
        <dbReference type="Proteomes" id="UP001497382"/>
    </source>
</evidence>
<reference evidence="3 4" key="1">
    <citation type="submission" date="2024-04" db="EMBL/GenBank/DDBJ databases">
        <authorList>
            <person name="Rising A."/>
            <person name="Reimegard J."/>
            <person name="Sonavane S."/>
            <person name="Akerstrom W."/>
            <person name="Nylinder S."/>
            <person name="Hedman E."/>
            <person name="Kallberg Y."/>
        </authorList>
    </citation>
    <scope>NUCLEOTIDE SEQUENCE [LARGE SCALE GENOMIC DNA]</scope>
</reference>
<dbReference type="Proteomes" id="UP001497382">
    <property type="component" value="Unassembled WGS sequence"/>
</dbReference>
<keyword evidence="2" id="KW-0812">Transmembrane</keyword>
<accession>A0AAV2A1J2</accession>
<keyword evidence="4" id="KW-1185">Reference proteome</keyword>
<feature type="region of interest" description="Disordered" evidence="1">
    <location>
        <begin position="1"/>
        <end position="42"/>
    </location>
</feature>
<organism evidence="3 4">
    <name type="scientific">Larinioides sclopetarius</name>
    <dbReference type="NCBI Taxonomy" id="280406"/>
    <lineage>
        <taxon>Eukaryota</taxon>
        <taxon>Metazoa</taxon>
        <taxon>Ecdysozoa</taxon>
        <taxon>Arthropoda</taxon>
        <taxon>Chelicerata</taxon>
        <taxon>Arachnida</taxon>
        <taxon>Araneae</taxon>
        <taxon>Araneomorphae</taxon>
        <taxon>Entelegynae</taxon>
        <taxon>Araneoidea</taxon>
        <taxon>Araneidae</taxon>
        <taxon>Larinioides</taxon>
    </lineage>
</organism>
<keyword evidence="2" id="KW-0472">Membrane</keyword>
<protein>
    <submittedName>
        <fullName evidence="3">Uncharacterized protein</fullName>
    </submittedName>
</protein>
<feature type="compositionally biased region" description="Polar residues" evidence="1">
    <location>
        <begin position="16"/>
        <end position="30"/>
    </location>
</feature>
<proteinExistence type="predicted"/>
<dbReference type="EMBL" id="CAXIEN010000106">
    <property type="protein sequence ID" value="CAL1277861.1"/>
    <property type="molecule type" value="Genomic_DNA"/>
</dbReference>
<keyword evidence="2" id="KW-1133">Transmembrane helix</keyword>
<dbReference type="AlphaFoldDB" id="A0AAV2A1J2"/>
<feature type="compositionally biased region" description="Basic and acidic residues" evidence="1">
    <location>
        <begin position="1"/>
        <end position="12"/>
    </location>
</feature>
<comment type="caution">
    <text evidence="3">The sequence shown here is derived from an EMBL/GenBank/DDBJ whole genome shotgun (WGS) entry which is preliminary data.</text>
</comment>
<evidence type="ECO:0000313" key="3">
    <source>
        <dbReference type="EMBL" id="CAL1277861.1"/>
    </source>
</evidence>
<sequence length="478" mass="54847">MSDSQRTDRNLPRIDLTNNNATGNNHSDLTGSDDRGANHSPEIVDLTDANNQYFASSIPVIDLTSDNNQVLNYRIPVIDLTDDDAQIIADQTQCIDLTYNDTSINSTIQNFNLGQIGDKEINLCTKLIDLTDDDIQDIDPNTPVIDIMCDNNQFLNYKIEDIDMTSDDVQDITHGLQHFDITDGKQQNINDCSTTNDFTNHSYQNINRIITGPDLISNKDYNNVRRPIIDLVRNDHRVVRKPVDDVEMHDLSYNSPSSFQKPVIENNFRIPDANRSYNTNENNSLKFNETSNMNEMYIGTLSTSQKFNRRREILENHPLKDNFEDRIETILTNRPPRNNSEEEYLIPGRSDKISQNNKSDFLKPAHQPIPLRHSLGRSTVNTSKNTPIECTEIFEGQSHTLTASSIIRRKKSNSIGGISEHIPTKSKNLSVSEENTFYVESFKRFFRKYWIFLLLTFIGLYYLISMLDFKNDKTNKKS</sequence>
<evidence type="ECO:0000256" key="1">
    <source>
        <dbReference type="SAM" id="MobiDB-lite"/>
    </source>
</evidence>
<feature type="transmembrane region" description="Helical" evidence="2">
    <location>
        <begin position="449"/>
        <end position="469"/>
    </location>
</feature>